<dbReference type="Gene3D" id="3.40.50.720">
    <property type="entry name" value="NAD(P)-binding Rossmann-like Domain"/>
    <property type="match status" value="1"/>
</dbReference>
<dbReference type="SUPFAM" id="SSF51735">
    <property type="entry name" value="NAD(P)-binding Rossmann-fold domains"/>
    <property type="match status" value="1"/>
</dbReference>
<evidence type="ECO:0000256" key="2">
    <source>
        <dbReference type="ARBA" id="ARBA00023002"/>
    </source>
</evidence>
<proteinExistence type="inferred from homology"/>
<keyword evidence="2 3" id="KW-0560">Oxidoreductase</keyword>
<dbReference type="Proteomes" id="UP001323798">
    <property type="component" value="Chromosome"/>
</dbReference>
<evidence type="ECO:0000313" key="3">
    <source>
        <dbReference type="EMBL" id="WPR89546.1"/>
    </source>
</evidence>
<dbReference type="InterPro" id="IPR002347">
    <property type="entry name" value="SDR_fam"/>
</dbReference>
<dbReference type="CDD" id="cd05233">
    <property type="entry name" value="SDR_c"/>
    <property type="match status" value="1"/>
</dbReference>
<evidence type="ECO:0000313" key="4">
    <source>
        <dbReference type="Proteomes" id="UP001323798"/>
    </source>
</evidence>
<dbReference type="PRINTS" id="PR00080">
    <property type="entry name" value="SDRFAMILY"/>
</dbReference>
<dbReference type="RefSeq" id="WP_320942260.1">
    <property type="nucleotide sequence ID" value="NZ_BAABEU010000003.1"/>
</dbReference>
<dbReference type="EMBL" id="CP139368">
    <property type="protein sequence ID" value="WPR89546.1"/>
    <property type="molecule type" value="Genomic_DNA"/>
</dbReference>
<evidence type="ECO:0000256" key="1">
    <source>
        <dbReference type="ARBA" id="ARBA00006484"/>
    </source>
</evidence>
<protein>
    <submittedName>
        <fullName evidence="3">SDR family oxidoreductase</fullName>
        <ecNumber evidence="3">1.1.-.-</ecNumber>
    </submittedName>
</protein>
<name>A0ABZ0SJJ4_9MICO</name>
<dbReference type="InterPro" id="IPR036291">
    <property type="entry name" value="NAD(P)-bd_dom_sf"/>
</dbReference>
<accession>A0ABZ0SJJ4</accession>
<gene>
    <name evidence="3" type="ORF">SM116_17590</name>
</gene>
<organism evidence="3 4">
    <name type="scientific">Microbacterium rhizosphaerae</name>
    <dbReference type="NCBI Taxonomy" id="1678237"/>
    <lineage>
        <taxon>Bacteria</taxon>
        <taxon>Bacillati</taxon>
        <taxon>Actinomycetota</taxon>
        <taxon>Actinomycetes</taxon>
        <taxon>Micrococcales</taxon>
        <taxon>Microbacteriaceae</taxon>
        <taxon>Microbacterium</taxon>
    </lineage>
</organism>
<comment type="similarity">
    <text evidence="1">Belongs to the short-chain dehydrogenases/reductases (SDR) family.</text>
</comment>
<sequence length="269" mass="27406">MTGLQLPGITGSLFVVTGAAGGQGAAEALLLAALGADVIAADIRDDAPGLLRDAASLSFAEGVRPGTVTYRRLDVTDEAAWAELAASLGGRTVKGLVNNAGVTHRVRIGSVERADWDRVLAINVTGAMLGIQALLPLMDAGSSIVNIGSAAGVTGHYTAAYTTSKWALRGLTHSCVTELGPRGIRVNIVHPGYIRTEMTASAPPAFLDANIAIAPLHRGGEPDDVANVVVFLLSDAASYVTGAEVGVDGGQLLSGVATYLSDAVRPPTS</sequence>
<dbReference type="Pfam" id="PF13561">
    <property type="entry name" value="adh_short_C2"/>
    <property type="match status" value="1"/>
</dbReference>
<dbReference type="GO" id="GO:0016491">
    <property type="term" value="F:oxidoreductase activity"/>
    <property type="evidence" value="ECO:0007669"/>
    <property type="project" value="UniProtKB-KW"/>
</dbReference>
<dbReference type="EC" id="1.1.-.-" evidence="3"/>
<keyword evidence="4" id="KW-1185">Reference proteome</keyword>
<reference evidence="3 4" key="1">
    <citation type="submission" date="2023-11" db="EMBL/GenBank/DDBJ databases">
        <title>Genome sequence of Microbacterium rhizosphaerae KACC 19337.</title>
        <authorList>
            <person name="Choi H."/>
            <person name="Kim S."/>
            <person name="Kim Y."/>
            <person name="Kwon S.-W."/>
            <person name="Heo J."/>
        </authorList>
    </citation>
    <scope>NUCLEOTIDE SEQUENCE [LARGE SCALE GENOMIC DNA]</scope>
    <source>
        <strain evidence="3 4">KACC 19337</strain>
    </source>
</reference>
<dbReference type="PRINTS" id="PR00081">
    <property type="entry name" value="GDHRDH"/>
</dbReference>
<dbReference type="PANTHER" id="PTHR24321">
    <property type="entry name" value="DEHYDROGENASES, SHORT CHAIN"/>
    <property type="match status" value="1"/>
</dbReference>
<dbReference type="PANTHER" id="PTHR24321:SF8">
    <property type="entry name" value="ESTRADIOL 17-BETA-DEHYDROGENASE 8-RELATED"/>
    <property type="match status" value="1"/>
</dbReference>